<keyword evidence="6" id="KW-0694">RNA-binding</keyword>
<evidence type="ECO:0000256" key="5">
    <source>
        <dbReference type="ARBA" id="ARBA00022801"/>
    </source>
</evidence>
<dbReference type="InterPro" id="IPR020568">
    <property type="entry name" value="Ribosomal_Su5_D2-typ_SF"/>
</dbReference>
<evidence type="ECO:0000256" key="4">
    <source>
        <dbReference type="ARBA" id="ARBA00022759"/>
    </source>
</evidence>
<keyword evidence="5 8" id="KW-0378">Hydrolase</keyword>
<evidence type="ECO:0000256" key="1">
    <source>
        <dbReference type="ARBA" id="ARBA00002663"/>
    </source>
</evidence>
<dbReference type="PROSITE" id="PS00648">
    <property type="entry name" value="RIBONUCLEASE_P"/>
    <property type="match status" value="1"/>
</dbReference>
<dbReference type="InterPro" id="IPR020539">
    <property type="entry name" value="RNase_P_CS"/>
</dbReference>
<keyword evidence="9" id="KW-1185">Reference proteome</keyword>
<comment type="caution">
    <text evidence="8">The sequence shown here is derived from an EMBL/GenBank/DDBJ whole genome shotgun (WGS) entry which is preliminary data.</text>
</comment>
<dbReference type="GO" id="GO:0030677">
    <property type="term" value="C:ribonuclease P complex"/>
    <property type="evidence" value="ECO:0007669"/>
    <property type="project" value="TreeGrafter"/>
</dbReference>
<reference evidence="8 9" key="1">
    <citation type="submission" date="2019-09" db="EMBL/GenBank/DDBJ databases">
        <authorList>
            <person name="Silva M."/>
            <person name="Pereira G."/>
            <person name="Lopes-Da-Costa L."/>
            <person name="Silva E."/>
        </authorList>
    </citation>
    <scope>NUCLEOTIDE SEQUENCE [LARGE SCALE GENOMIC DNA]</scope>
    <source>
        <strain evidence="8 9">FMV-PI01</strain>
    </source>
</reference>
<dbReference type="GO" id="GO:0004526">
    <property type="term" value="F:ribonuclease P activity"/>
    <property type="evidence" value="ECO:0007669"/>
    <property type="project" value="UniProtKB-UniRule"/>
</dbReference>
<dbReference type="EC" id="3.1.26.5" evidence="7"/>
<dbReference type="InterPro" id="IPR000100">
    <property type="entry name" value="RNase_P"/>
</dbReference>
<dbReference type="PANTHER" id="PTHR33992">
    <property type="entry name" value="RIBONUCLEASE P PROTEIN COMPONENT"/>
    <property type="match status" value="1"/>
</dbReference>
<dbReference type="NCBIfam" id="TIGR00188">
    <property type="entry name" value="rnpA"/>
    <property type="match status" value="1"/>
</dbReference>
<evidence type="ECO:0000256" key="2">
    <source>
        <dbReference type="ARBA" id="ARBA00022694"/>
    </source>
</evidence>
<protein>
    <recommendedName>
        <fullName evidence="7">Ribonuclease P protein component</fullName>
        <ecNumber evidence="7">3.1.26.5</ecNumber>
    </recommendedName>
</protein>
<dbReference type="Pfam" id="PF00825">
    <property type="entry name" value="Ribonuclease_P"/>
    <property type="match status" value="1"/>
</dbReference>
<evidence type="ECO:0000256" key="6">
    <source>
        <dbReference type="ARBA" id="ARBA00022884"/>
    </source>
</evidence>
<keyword evidence="3" id="KW-0540">Nuclease</keyword>
<name>A0A6L5WG49_9BACT</name>
<evidence type="ECO:0000256" key="3">
    <source>
        <dbReference type="ARBA" id="ARBA00022722"/>
    </source>
</evidence>
<dbReference type="SUPFAM" id="SSF54211">
    <property type="entry name" value="Ribosomal protein S5 domain 2-like"/>
    <property type="match status" value="1"/>
</dbReference>
<accession>A0A6L5WG49</accession>
<evidence type="ECO:0000313" key="9">
    <source>
        <dbReference type="Proteomes" id="UP000476338"/>
    </source>
</evidence>
<dbReference type="InterPro" id="IPR014721">
    <property type="entry name" value="Ribsml_uS5_D2-typ_fold_subgr"/>
</dbReference>
<gene>
    <name evidence="8" type="primary">rnpA</name>
    <name evidence="8" type="ORF">F1B92_02685</name>
</gene>
<reference evidence="8 9" key="2">
    <citation type="submission" date="2020-03" db="EMBL/GenBank/DDBJ databases">
        <title>Campylobacter portucalensis sp. nov., a new species of Campylobacter isolated from the reproductive tract of bulls.</title>
        <authorList>
            <person name="Silva M.F."/>
            <person name="Pereira G."/>
            <person name="Carneiro C."/>
            <person name="Hemphill A."/>
            <person name="Mateus L."/>
            <person name="Lopes-Da-Costa L."/>
            <person name="Silva E."/>
        </authorList>
    </citation>
    <scope>NUCLEOTIDE SEQUENCE [LARGE SCALE GENOMIC DNA]</scope>
    <source>
        <strain evidence="8 9">FMV-PI01</strain>
    </source>
</reference>
<evidence type="ECO:0000313" key="8">
    <source>
        <dbReference type="EMBL" id="MSN96110.1"/>
    </source>
</evidence>
<dbReference type="Proteomes" id="UP000476338">
    <property type="component" value="Unassembled WGS sequence"/>
</dbReference>
<keyword evidence="2" id="KW-0819">tRNA processing</keyword>
<sequence length="104" mass="12501">MSLKHQNDFNEIYQKANKWHCECAVIYFLEDRKCRFAVVASKKVGNAVKRNRAKRVMREILLKMEDDLKFGSFVFIAKKDINSMKFIDIYRNFKWSFKKLKALK</sequence>
<evidence type="ECO:0000256" key="7">
    <source>
        <dbReference type="NCBIfam" id="TIGR00188"/>
    </source>
</evidence>
<dbReference type="GO" id="GO:0042781">
    <property type="term" value="F:3'-tRNA processing endoribonuclease activity"/>
    <property type="evidence" value="ECO:0007669"/>
    <property type="project" value="TreeGrafter"/>
</dbReference>
<comment type="function">
    <text evidence="1">RNaseP catalyzes the removal of the 5'-leader sequence from pre-tRNA to produce the mature 5'-terminus. It can also cleave other RNA substrates such as 4.5S RNA. The protein component plays an auxiliary but essential role in vivo by binding to the 5'-leader sequence and broadening the substrate specificity of the ribozyme.</text>
</comment>
<dbReference type="PANTHER" id="PTHR33992:SF1">
    <property type="entry name" value="RIBONUCLEASE P PROTEIN COMPONENT"/>
    <property type="match status" value="1"/>
</dbReference>
<dbReference type="GO" id="GO:0000049">
    <property type="term" value="F:tRNA binding"/>
    <property type="evidence" value="ECO:0007669"/>
    <property type="project" value="InterPro"/>
</dbReference>
<keyword evidence="4" id="KW-0255">Endonuclease</keyword>
<proteinExistence type="predicted"/>
<dbReference type="AlphaFoldDB" id="A0A6L5WG49"/>
<dbReference type="EMBL" id="VWSJ01000006">
    <property type="protein sequence ID" value="MSN96110.1"/>
    <property type="molecule type" value="Genomic_DNA"/>
</dbReference>
<dbReference type="Gene3D" id="3.30.230.10">
    <property type="match status" value="1"/>
</dbReference>
<organism evidence="8 9">
    <name type="scientific">Campylobacter portucalensis</name>
    <dbReference type="NCBI Taxonomy" id="2608384"/>
    <lineage>
        <taxon>Bacteria</taxon>
        <taxon>Pseudomonadati</taxon>
        <taxon>Campylobacterota</taxon>
        <taxon>Epsilonproteobacteria</taxon>
        <taxon>Campylobacterales</taxon>
        <taxon>Campylobacteraceae</taxon>
        <taxon>Campylobacter</taxon>
    </lineage>
</organism>